<dbReference type="GO" id="GO:0022841">
    <property type="term" value="F:potassium ion leak channel activity"/>
    <property type="evidence" value="ECO:0007669"/>
    <property type="project" value="TreeGrafter"/>
</dbReference>
<feature type="domain" description="Potassium channel" evidence="9">
    <location>
        <begin position="353"/>
        <end position="425"/>
    </location>
</feature>
<dbReference type="GO" id="GO:0005886">
    <property type="term" value="C:plasma membrane"/>
    <property type="evidence" value="ECO:0007669"/>
    <property type="project" value="TreeGrafter"/>
</dbReference>
<keyword evidence="3 8" id="KW-0812">Transmembrane</keyword>
<evidence type="ECO:0000313" key="11">
    <source>
        <dbReference type="Proteomes" id="UP000729913"/>
    </source>
</evidence>
<evidence type="ECO:0000256" key="3">
    <source>
        <dbReference type="ARBA" id="ARBA00022692"/>
    </source>
</evidence>
<evidence type="ECO:0000256" key="1">
    <source>
        <dbReference type="ARBA" id="ARBA00004141"/>
    </source>
</evidence>
<dbReference type="InterPro" id="IPR003280">
    <property type="entry name" value="2pore_dom_K_chnl"/>
</dbReference>
<dbReference type="OrthoDB" id="297496at2759"/>
<evidence type="ECO:0000256" key="2">
    <source>
        <dbReference type="ARBA" id="ARBA00022448"/>
    </source>
</evidence>
<feature type="transmembrane region" description="Helical" evidence="8">
    <location>
        <begin position="371"/>
        <end position="392"/>
    </location>
</feature>
<comment type="caution">
    <text evidence="10">The sequence shown here is derived from an EMBL/GenBank/DDBJ whole genome shotgun (WGS) entry which is preliminary data.</text>
</comment>
<evidence type="ECO:0000256" key="7">
    <source>
        <dbReference type="ARBA" id="ARBA00023303"/>
    </source>
</evidence>
<keyword evidence="5" id="KW-0406">Ion transport</keyword>
<evidence type="ECO:0000256" key="6">
    <source>
        <dbReference type="ARBA" id="ARBA00023136"/>
    </source>
</evidence>
<keyword evidence="6 8" id="KW-0472">Membrane</keyword>
<feature type="transmembrane region" description="Helical" evidence="8">
    <location>
        <begin position="101"/>
        <end position="125"/>
    </location>
</feature>
<keyword evidence="11" id="KW-1185">Reference proteome</keyword>
<proteinExistence type="predicted"/>
<feature type="transmembrane region" description="Helical" evidence="8">
    <location>
        <begin position="343"/>
        <end position="365"/>
    </location>
</feature>
<dbReference type="GO" id="GO:0015271">
    <property type="term" value="F:outward rectifier potassium channel activity"/>
    <property type="evidence" value="ECO:0007669"/>
    <property type="project" value="TreeGrafter"/>
</dbReference>
<feature type="domain" description="Potassium channel" evidence="9">
    <location>
        <begin position="189"/>
        <end position="250"/>
    </location>
</feature>
<evidence type="ECO:0000313" key="10">
    <source>
        <dbReference type="EMBL" id="KAG8035522.1"/>
    </source>
</evidence>
<evidence type="ECO:0000256" key="8">
    <source>
        <dbReference type="SAM" id="Phobius"/>
    </source>
</evidence>
<keyword evidence="7" id="KW-0407">Ion channel</keyword>
<organism evidence="10 11">
    <name type="scientific">Cotesia typhae</name>
    <dbReference type="NCBI Taxonomy" id="2053667"/>
    <lineage>
        <taxon>Eukaryota</taxon>
        <taxon>Metazoa</taxon>
        <taxon>Ecdysozoa</taxon>
        <taxon>Arthropoda</taxon>
        <taxon>Hexapoda</taxon>
        <taxon>Insecta</taxon>
        <taxon>Pterygota</taxon>
        <taxon>Neoptera</taxon>
        <taxon>Endopterygota</taxon>
        <taxon>Hymenoptera</taxon>
        <taxon>Apocrita</taxon>
        <taxon>Ichneumonoidea</taxon>
        <taxon>Braconidae</taxon>
        <taxon>Microgastrinae</taxon>
        <taxon>Cotesia</taxon>
    </lineage>
</organism>
<comment type="subcellular location">
    <subcellularLocation>
        <location evidence="1">Membrane</location>
        <topology evidence="1">Multi-pass membrane protein</topology>
    </subcellularLocation>
</comment>
<accession>A0A8J5UPW2</accession>
<feature type="transmembrane region" description="Helical" evidence="8">
    <location>
        <begin position="194"/>
        <end position="213"/>
    </location>
</feature>
<feature type="transmembrane region" description="Helical" evidence="8">
    <location>
        <begin position="404"/>
        <end position="425"/>
    </location>
</feature>
<dbReference type="AlphaFoldDB" id="A0A8J5UPW2"/>
<dbReference type="EMBL" id="JAAOIC020000060">
    <property type="protein sequence ID" value="KAG8035522.1"/>
    <property type="molecule type" value="Genomic_DNA"/>
</dbReference>
<evidence type="ECO:0000256" key="4">
    <source>
        <dbReference type="ARBA" id="ARBA00022989"/>
    </source>
</evidence>
<protein>
    <recommendedName>
        <fullName evidence="9">Potassium channel domain-containing protein</fullName>
    </recommendedName>
</protein>
<dbReference type="PANTHER" id="PTHR11003:SF335">
    <property type="entry name" value="POTASSIUM CHANNEL DOMAIN-CONTAINING PROTEIN"/>
    <property type="match status" value="1"/>
</dbReference>
<dbReference type="Pfam" id="PF07885">
    <property type="entry name" value="Ion_trans_2"/>
    <property type="match status" value="2"/>
</dbReference>
<evidence type="ECO:0000259" key="9">
    <source>
        <dbReference type="Pfam" id="PF07885"/>
    </source>
</evidence>
<sequence length="494" mass="56266">MSDSPKTKKVRPRPKIQLPVPGQYTHYAQTPTGYVATSYGQTPIPVTPGSVQPQVLYVNKASEFMFAQFKGIKDFTKSGLSLGEKSAFWLYGKVSSWSKRWFTHIFLSVIMLLYSVAGAFIFVYVEGRNEDHVILDIRKDRNETIHVIREYCQDKDLLDQAERWRGKTANELMHYELKLKEHYKHALLNENQKVWTFWNAMFYAGTIYTTIGYGHIAPSTTTGRAITIVYAIFGIPLFLIILADFGKLFTRCIKFFWAYVRRLYYTGSCRRVRRTAPVQEVMKGVQLVYDLATFRRPSELSPDELAEMHKQQTILNVDANIPVTQPGTPVTPELSNFAINDEFNLPISVAITILLAYIFVGATAFNLWEQWGFFESFYFVFISMSTIGFGDYVPKHPIYMMCSIVYLVFGLALTSMCINVVQVMLSDSFKHATQKIGATIGFEIAEEDGSIPPPVPLVEVAQVHTTIKEDCECEIKDTTEEIKAPKAHQEDVDL</sequence>
<reference evidence="10" key="1">
    <citation type="submission" date="2020-03" db="EMBL/GenBank/DDBJ databases">
        <authorList>
            <person name="Chebbi M.A."/>
            <person name="Drezen J.M."/>
        </authorList>
    </citation>
    <scope>NUCLEOTIDE SEQUENCE</scope>
    <source>
        <tissue evidence="10">Whole body</tissue>
    </source>
</reference>
<keyword evidence="2" id="KW-0813">Transport</keyword>
<dbReference type="PANTHER" id="PTHR11003">
    <property type="entry name" value="POTASSIUM CHANNEL, SUBFAMILY K"/>
    <property type="match status" value="1"/>
</dbReference>
<name>A0A8J5UPW2_9HYME</name>
<evidence type="ECO:0000256" key="5">
    <source>
        <dbReference type="ARBA" id="ARBA00023065"/>
    </source>
</evidence>
<reference evidence="10" key="2">
    <citation type="submission" date="2021-04" db="EMBL/GenBank/DDBJ databases">
        <title>Genome-wide patterns of bracovirus chromosomal integration into multiple host tissues during parasitism.</title>
        <authorList>
            <person name="Chebbi M.A.C."/>
        </authorList>
    </citation>
    <scope>NUCLEOTIDE SEQUENCE</scope>
    <source>
        <tissue evidence="10">Whole body</tissue>
    </source>
</reference>
<gene>
    <name evidence="10" type="ORF">G9C98_006968</name>
</gene>
<feature type="transmembrane region" description="Helical" evidence="8">
    <location>
        <begin position="225"/>
        <end position="245"/>
    </location>
</feature>
<dbReference type="InterPro" id="IPR013099">
    <property type="entry name" value="K_chnl_dom"/>
</dbReference>
<dbReference type="Proteomes" id="UP000729913">
    <property type="component" value="Unassembled WGS sequence"/>
</dbReference>
<keyword evidence="4 8" id="KW-1133">Transmembrane helix</keyword>
<dbReference type="GO" id="GO:0030322">
    <property type="term" value="P:stabilization of membrane potential"/>
    <property type="evidence" value="ECO:0007669"/>
    <property type="project" value="TreeGrafter"/>
</dbReference>